<feature type="transmembrane region" description="Helical" evidence="3">
    <location>
        <begin position="78"/>
        <end position="93"/>
    </location>
</feature>
<dbReference type="CDD" id="cd01949">
    <property type="entry name" value="GGDEF"/>
    <property type="match status" value="1"/>
</dbReference>
<evidence type="ECO:0000313" key="5">
    <source>
        <dbReference type="EMBL" id="MCL1126617.1"/>
    </source>
</evidence>
<dbReference type="EC" id="2.7.7.65" evidence="1"/>
<dbReference type="InterPro" id="IPR029787">
    <property type="entry name" value="Nucleotide_cyclase"/>
</dbReference>
<feature type="transmembrane region" description="Helical" evidence="3">
    <location>
        <begin position="190"/>
        <end position="214"/>
    </location>
</feature>
<feature type="domain" description="GGDEF" evidence="4">
    <location>
        <begin position="236"/>
        <end position="383"/>
    </location>
</feature>
<reference evidence="5 6" key="1">
    <citation type="submission" date="2022-01" db="EMBL/GenBank/DDBJ databases">
        <title>Whole genome-based taxonomy of the Shewanellaceae.</title>
        <authorList>
            <person name="Martin-Rodriguez A.J."/>
        </authorList>
    </citation>
    <scope>NUCLEOTIDE SEQUENCE [LARGE SCALE GENOMIC DNA]</scope>
    <source>
        <strain evidence="5 6">DSM 17177</strain>
    </source>
</reference>
<dbReference type="NCBIfam" id="TIGR00254">
    <property type="entry name" value="GGDEF"/>
    <property type="match status" value="1"/>
</dbReference>
<dbReference type="InterPro" id="IPR043128">
    <property type="entry name" value="Rev_trsase/Diguanyl_cyclase"/>
</dbReference>
<gene>
    <name evidence="5" type="ORF">L2764_19550</name>
</gene>
<dbReference type="Gene3D" id="3.30.70.270">
    <property type="match status" value="1"/>
</dbReference>
<feature type="transmembrane region" description="Helical" evidence="3">
    <location>
        <begin position="48"/>
        <end position="66"/>
    </location>
</feature>
<evidence type="ECO:0000256" key="2">
    <source>
        <dbReference type="ARBA" id="ARBA00034247"/>
    </source>
</evidence>
<name>A0ABT0LFY0_9GAMM</name>
<comment type="catalytic activity">
    <reaction evidence="2">
        <text>2 GTP = 3',3'-c-di-GMP + 2 diphosphate</text>
        <dbReference type="Rhea" id="RHEA:24898"/>
        <dbReference type="ChEBI" id="CHEBI:33019"/>
        <dbReference type="ChEBI" id="CHEBI:37565"/>
        <dbReference type="ChEBI" id="CHEBI:58805"/>
        <dbReference type="EC" id="2.7.7.65"/>
    </reaction>
</comment>
<comment type="caution">
    <text evidence="5">The sequence shown here is derived from an EMBL/GenBank/DDBJ whole genome shotgun (WGS) entry which is preliminary data.</text>
</comment>
<accession>A0ABT0LFY0</accession>
<keyword evidence="3" id="KW-1133">Transmembrane helix</keyword>
<keyword evidence="3" id="KW-0812">Transmembrane</keyword>
<feature type="transmembrane region" description="Helical" evidence="3">
    <location>
        <begin position="105"/>
        <end position="123"/>
    </location>
</feature>
<dbReference type="SMART" id="SM00267">
    <property type="entry name" value="GGDEF"/>
    <property type="match status" value="1"/>
</dbReference>
<evidence type="ECO:0000256" key="1">
    <source>
        <dbReference type="ARBA" id="ARBA00012528"/>
    </source>
</evidence>
<keyword evidence="3" id="KW-0472">Membrane</keyword>
<keyword evidence="6" id="KW-1185">Reference proteome</keyword>
<feature type="transmembrane region" description="Helical" evidence="3">
    <location>
        <begin position="166"/>
        <end position="184"/>
    </location>
</feature>
<dbReference type="Proteomes" id="UP001203423">
    <property type="component" value="Unassembled WGS sequence"/>
</dbReference>
<dbReference type="RefSeq" id="WP_248942032.1">
    <property type="nucleotide sequence ID" value="NZ_JAKIKS010000097.1"/>
</dbReference>
<evidence type="ECO:0000259" key="4">
    <source>
        <dbReference type="PROSITE" id="PS50887"/>
    </source>
</evidence>
<dbReference type="PROSITE" id="PS50887">
    <property type="entry name" value="GGDEF"/>
    <property type="match status" value="1"/>
</dbReference>
<dbReference type="EMBL" id="JAKIKS010000097">
    <property type="protein sequence ID" value="MCL1126617.1"/>
    <property type="molecule type" value="Genomic_DNA"/>
</dbReference>
<sequence>MLLTITALTLTQWYQTNLKTWADIISPLPYWLLMITALIALQFNRSRLAFLAVLFVAYYALHQNAFFDWSLDHISDKPILIAGTLIISLFAVVKDRGILSSHGVIRLVSISICLSLGFFWFWMLNQYEKQITSVLTVALKPQFQLLIPLIICSLLVSMNAIRHTNLVNSAIFISLAIWIMHYYQPQWLPLSVLLSVLSIVYLITILVDSYFLAYRDELTGLPSRRALFNLSLSLGRKYSVAMLDIDHFKKFNDTYGHDVGDQVLKLVASKLLNVSGGGKVFRYGGEEFTIIFPRKNIHFVIPHLEAVRQAIQDYSIVLRDEKRKTQTKATRKTRSTKKHKTVNVTISIGSAERIAGESFTQALKRADQALYKAKKKGRNQVCR</sequence>
<dbReference type="PANTHER" id="PTHR45138:SF9">
    <property type="entry name" value="DIGUANYLATE CYCLASE DGCM-RELATED"/>
    <property type="match status" value="1"/>
</dbReference>
<evidence type="ECO:0000256" key="3">
    <source>
        <dbReference type="SAM" id="Phobius"/>
    </source>
</evidence>
<feature type="transmembrane region" description="Helical" evidence="3">
    <location>
        <begin position="143"/>
        <end position="161"/>
    </location>
</feature>
<feature type="transmembrane region" description="Helical" evidence="3">
    <location>
        <begin position="20"/>
        <end position="41"/>
    </location>
</feature>
<dbReference type="Pfam" id="PF00990">
    <property type="entry name" value="GGDEF"/>
    <property type="match status" value="2"/>
</dbReference>
<dbReference type="PANTHER" id="PTHR45138">
    <property type="entry name" value="REGULATORY COMPONENTS OF SENSORY TRANSDUCTION SYSTEM"/>
    <property type="match status" value="1"/>
</dbReference>
<evidence type="ECO:0000313" key="6">
    <source>
        <dbReference type="Proteomes" id="UP001203423"/>
    </source>
</evidence>
<dbReference type="SUPFAM" id="SSF55073">
    <property type="entry name" value="Nucleotide cyclase"/>
    <property type="match status" value="1"/>
</dbReference>
<organism evidence="5 6">
    <name type="scientific">Shewanella surugensis</name>
    <dbReference type="NCBI Taxonomy" id="212020"/>
    <lineage>
        <taxon>Bacteria</taxon>
        <taxon>Pseudomonadati</taxon>
        <taxon>Pseudomonadota</taxon>
        <taxon>Gammaproteobacteria</taxon>
        <taxon>Alteromonadales</taxon>
        <taxon>Shewanellaceae</taxon>
        <taxon>Shewanella</taxon>
    </lineage>
</organism>
<protein>
    <recommendedName>
        <fullName evidence="1">diguanylate cyclase</fullName>
        <ecNumber evidence="1">2.7.7.65</ecNumber>
    </recommendedName>
</protein>
<dbReference type="InterPro" id="IPR000160">
    <property type="entry name" value="GGDEF_dom"/>
</dbReference>
<dbReference type="InterPro" id="IPR050469">
    <property type="entry name" value="Diguanylate_Cyclase"/>
</dbReference>
<proteinExistence type="predicted"/>